<sequence length="189" mass="19758">MGQAASPFQAVPKPLVLLAGKPLIRWAAEALTDTADPFRLTVIPAGEAGRQIQAALEGLGFAYAINPTPELGLLSSFQAAVRALPEGLDGAVFSLADMPLISTATHRALRAAWKPGVQAVQCRFGEVSAPPLVVGAELFAPLLALDAADHGPRKLLQGAVTITCPPGELLDVDTPQALVQAETWLTLQR</sequence>
<evidence type="ECO:0000313" key="2">
    <source>
        <dbReference type="EMBL" id="RTR26136.1"/>
    </source>
</evidence>
<comment type="caution">
    <text evidence="2">The sequence shown here is derived from an EMBL/GenBank/DDBJ whole genome shotgun (WGS) entry which is preliminary data.</text>
</comment>
<evidence type="ECO:0000313" key="3">
    <source>
        <dbReference type="Proteomes" id="UP000277766"/>
    </source>
</evidence>
<dbReference type="OrthoDB" id="285216at2"/>
<dbReference type="Pfam" id="PF12804">
    <property type="entry name" value="NTP_transf_3"/>
    <property type="match status" value="1"/>
</dbReference>
<dbReference type="GO" id="GO:0016779">
    <property type="term" value="F:nucleotidyltransferase activity"/>
    <property type="evidence" value="ECO:0007669"/>
    <property type="project" value="UniProtKB-ARBA"/>
</dbReference>
<organism evidence="2 3">
    <name type="scientific">Deinococcus radiophilus</name>
    <dbReference type="NCBI Taxonomy" id="32062"/>
    <lineage>
        <taxon>Bacteria</taxon>
        <taxon>Thermotogati</taxon>
        <taxon>Deinococcota</taxon>
        <taxon>Deinococci</taxon>
        <taxon>Deinococcales</taxon>
        <taxon>Deinococcaceae</taxon>
        <taxon>Deinococcus</taxon>
    </lineage>
</organism>
<proteinExistence type="predicted"/>
<dbReference type="AlphaFoldDB" id="A0A3S0I2V2"/>
<dbReference type="EMBL" id="RXPE01000018">
    <property type="protein sequence ID" value="RTR26136.1"/>
    <property type="molecule type" value="Genomic_DNA"/>
</dbReference>
<dbReference type="PANTHER" id="PTHR43777">
    <property type="entry name" value="MOLYBDENUM COFACTOR CYTIDYLYLTRANSFERASE"/>
    <property type="match status" value="1"/>
</dbReference>
<dbReference type="Gene3D" id="3.90.550.10">
    <property type="entry name" value="Spore Coat Polysaccharide Biosynthesis Protein SpsA, Chain A"/>
    <property type="match status" value="1"/>
</dbReference>
<dbReference type="Proteomes" id="UP000277766">
    <property type="component" value="Unassembled WGS sequence"/>
</dbReference>
<reference evidence="2 3" key="1">
    <citation type="submission" date="2018-12" db="EMBL/GenBank/DDBJ databases">
        <title>Deinococcus radiophilus ATCC 27603 genome sequencing and assembly.</title>
        <authorList>
            <person name="Maclea K.S."/>
            <person name="Maynard C.R."/>
        </authorList>
    </citation>
    <scope>NUCLEOTIDE SEQUENCE [LARGE SCALE GENOMIC DNA]</scope>
    <source>
        <strain evidence="2 3">ATCC 27603</strain>
    </source>
</reference>
<dbReference type="InterPro" id="IPR029044">
    <property type="entry name" value="Nucleotide-diphossugar_trans"/>
</dbReference>
<name>A0A3S0I2V2_9DEIO</name>
<dbReference type="SUPFAM" id="SSF53448">
    <property type="entry name" value="Nucleotide-diphospho-sugar transferases"/>
    <property type="match status" value="1"/>
</dbReference>
<evidence type="ECO:0000259" key="1">
    <source>
        <dbReference type="Pfam" id="PF12804"/>
    </source>
</evidence>
<feature type="domain" description="MobA-like NTP transferase" evidence="1">
    <location>
        <begin position="6"/>
        <end position="157"/>
    </location>
</feature>
<dbReference type="InterPro" id="IPR025877">
    <property type="entry name" value="MobA-like_NTP_Trfase"/>
</dbReference>
<accession>A0A3S0I2V2</accession>
<protein>
    <recommendedName>
        <fullName evidence="1">MobA-like NTP transferase domain-containing protein</fullName>
    </recommendedName>
</protein>
<gene>
    <name evidence="2" type="ORF">EJ104_08935</name>
</gene>
<dbReference type="PANTHER" id="PTHR43777:SF1">
    <property type="entry name" value="MOLYBDENUM COFACTOR CYTIDYLYLTRANSFERASE"/>
    <property type="match status" value="1"/>
</dbReference>
<keyword evidence="3" id="KW-1185">Reference proteome</keyword>